<evidence type="ECO:0000313" key="3">
    <source>
        <dbReference type="EMBL" id="PSS00646.1"/>
    </source>
</evidence>
<dbReference type="EMBL" id="KZ678382">
    <property type="protein sequence ID" value="PSS00646.1"/>
    <property type="molecule type" value="Genomic_DNA"/>
</dbReference>
<dbReference type="Gene3D" id="3.30.40.10">
    <property type="entry name" value="Zinc/RING finger domain, C3HC4 (zinc finger)"/>
    <property type="match status" value="1"/>
</dbReference>
<gene>
    <name evidence="3" type="ORF">BD289DRAFT_479340</name>
</gene>
<dbReference type="GO" id="GO:0008270">
    <property type="term" value="F:zinc ion binding"/>
    <property type="evidence" value="ECO:0007669"/>
    <property type="project" value="UniProtKB-KW"/>
</dbReference>
<dbReference type="InterPro" id="IPR013083">
    <property type="entry name" value="Znf_RING/FYVE/PHD"/>
</dbReference>
<keyword evidence="1" id="KW-0862">Zinc</keyword>
<dbReference type="PROSITE" id="PS50089">
    <property type="entry name" value="ZF_RING_2"/>
    <property type="match status" value="1"/>
</dbReference>
<protein>
    <recommendedName>
        <fullName evidence="2">RING-type domain-containing protein</fullName>
    </recommendedName>
</protein>
<proteinExistence type="predicted"/>
<organism evidence="3 4">
    <name type="scientific">Coniella lustricola</name>
    <dbReference type="NCBI Taxonomy" id="2025994"/>
    <lineage>
        <taxon>Eukaryota</taxon>
        <taxon>Fungi</taxon>
        <taxon>Dikarya</taxon>
        <taxon>Ascomycota</taxon>
        <taxon>Pezizomycotina</taxon>
        <taxon>Sordariomycetes</taxon>
        <taxon>Sordariomycetidae</taxon>
        <taxon>Diaporthales</taxon>
        <taxon>Schizoparmaceae</taxon>
        <taxon>Coniella</taxon>
    </lineage>
</organism>
<dbReference type="Pfam" id="PF13923">
    <property type="entry name" value="zf-C3HC4_2"/>
    <property type="match status" value="1"/>
</dbReference>
<dbReference type="Proteomes" id="UP000241462">
    <property type="component" value="Unassembled WGS sequence"/>
</dbReference>
<keyword evidence="1" id="KW-0479">Metal-binding</keyword>
<sequence>MAFPKPTIDLVEAIFSSSPSFSSFSSFSSSQQPSSSVSPPSSTTNFIPCPQITLYCLPSATTTPTALGTCTICHANPLTIFPTDTLFSPTCPSSLAFSSALTILPCGHVACAACIQSSLSVKPNECPFCRFHFAYELCAHPAKGKIITRKNLLQIPDTVPMGGRVAEQCPECRERTNRVVSEAVLDALVGEIARLQEKYRRVGSGGRAVAVDAVDIRGAKTKVEKEGIAEEVRKARMRINERKKEAIRASLASLHQQFKLVTHKLSVGAVELRMLW</sequence>
<dbReference type="SUPFAM" id="SSF57850">
    <property type="entry name" value="RING/U-box"/>
    <property type="match status" value="1"/>
</dbReference>
<dbReference type="InterPro" id="IPR001841">
    <property type="entry name" value="Znf_RING"/>
</dbReference>
<dbReference type="AlphaFoldDB" id="A0A2T3AJ94"/>
<reference evidence="3 4" key="1">
    <citation type="journal article" date="2018" name="Mycol. Prog.">
        <title>Coniella lustricola, a new species from submerged detritus.</title>
        <authorList>
            <person name="Raudabaugh D.B."/>
            <person name="Iturriaga T."/>
            <person name="Carver A."/>
            <person name="Mondo S."/>
            <person name="Pangilinan J."/>
            <person name="Lipzen A."/>
            <person name="He G."/>
            <person name="Amirebrahimi M."/>
            <person name="Grigoriev I.V."/>
            <person name="Miller A.N."/>
        </authorList>
    </citation>
    <scope>NUCLEOTIDE SEQUENCE [LARGE SCALE GENOMIC DNA]</scope>
    <source>
        <strain evidence="3 4">B22-T-1</strain>
    </source>
</reference>
<name>A0A2T3AJ94_9PEZI</name>
<dbReference type="SMART" id="SM00184">
    <property type="entry name" value="RING"/>
    <property type="match status" value="1"/>
</dbReference>
<feature type="domain" description="RING-type" evidence="2">
    <location>
        <begin position="70"/>
        <end position="130"/>
    </location>
</feature>
<accession>A0A2T3AJ94</accession>
<dbReference type="STRING" id="2025994.A0A2T3AJ94"/>
<keyword evidence="1" id="KW-0863">Zinc-finger</keyword>
<evidence type="ECO:0000259" key="2">
    <source>
        <dbReference type="PROSITE" id="PS50089"/>
    </source>
</evidence>
<evidence type="ECO:0000313" key="4">
    <source>
        <dbReference type="Proteomes" id="UP000241462"/>
    </source>
</evidence>
<dbReference type="InParanoid" id="A0A2T3AJ94"/>
<evidence type="ECO:0000256" key="1">
    <source>
        <dbReference type="PROSITE-ProRule" id="PRU00175"/>
    </source>
</evidence>
<keyword evidence="4" id="KW-1185">Reference proteome</keyword>
<dbReference type="OrthoDB" id="8062037at2759"/>